<evidence type="ECO:0008006" key="3">
    <source>
        <dbReference type="Google" id="ProtNLM"/>
    </source>
</evidence>
<accession>A0A481YR34</accession>
<feature type="transmembrane region" description="Helical" evidence="1">
    <location>
        <begin position="15"/>
        <end position="35"/>
    </location>
</feature>
<name>A0A481YR34_9VIRU</name>
<keyword evidence="1" id="KW-1133">Transmembrane helix</keyword>
<evidence type="ECO:0000313" key="2">
    <source>
        <dbReference type="EMBL" id="QBK85628.1"/>
    </source>
</evidence>
<keyword evidence="1" id="KW-0812">Transmembrane</keyword>
<reference evidence="2" key="1">
    <citation type="journal article" date="2019" name="MBio">
        <title>Virus Genomes from Deep Sea Sediments Expand the Ocean Megavirome and Support Independent Origins of Viral Gigantism.</title>
        <authorList>
            <person name="Backstrom D."/>
            <person name="Yutin N."/>
            <person name="Jorgensen S.L."/>
            <person name="Dharamshi J."/>
            <person name="Homa F."/>
            <person name="Zaremba-Niedwiedzka K."/>
            <person name="Spang A."/>
            <person name="Wolf Y.I."/>
            <person name="Koonin E.V."/>
            <person name="Ettema T.J."/>
        </authorList>
    </citation>
    <scope>NUCLEOTIDE SEQUENCE</scope>
</reference>
<organism evidence="2">
    <name type="scientific">Marseillevirus LCMAC101</name>
    <dbReference type="NCBI Taxonomy" id="2506602"/>
    <lineage>
        <taxon>Viruses</taxon>
        <taxon>Varidnaviria</taxon>
        <taxon>Bamfordvirae</taxon>
        <taxon>Nucleocytoviricota</taxon>
        <taxon>Megaviricetes</taxon>
        <taxon>Pimascovirales</taxon>
        <taxon>Pimascovirales incertae sedis</taxon>
        <taxon>Marseilleviridae</taxon>
    </lineage>
</organism>
<sequence length="74" mass="8547">MNGAKDVVLKGSHNLFLRTWVSSCIMGGGFAYINLFEKPKYHYPLCLVFPSIYGGYHILKELVLLEREERKKNI</sequence>
<keyword evidence="1" id="KW-0472">Membrane</keyword>
<protein>
    <recommendedName>
        <fullName evidence="3">Transmembrane protein</fullName>
    </recommendedName>
</protein>
<gene>
    <name evidence="2" type="ORF">LCMAC101_02230</name>
</gene>
<dbReference type="EMBL" id="MK500327">
    <property type="protein sequence ID" value="QBK85628.1"/>
    <property type="molecule type" value="Genomic_DNA"/>
</dbReference>
<evidence type="ECO:0000256" key="1">
    <source>
        <dbReference type="SAM" id="Phobius"/>
    </source>
</evidence>
<proteinExistence type="predicted"/>